<feature type="domain" description="Cysteinyl-tRNA ligase anticodon binding" evidence="1">
    <location>
        <begin position="4"/>
        <end position="43"/>
    </location>
</feature>
<reference evidence="2" key="1">
    <citation type="submission" date="2019-08" db="EMBL/GenBank/DDBJ databases">
        <authorList>
            <person name="Kucharzyk K."/>
            <person name="Murdoch R.W."/>
            <person name="Higgins S."/>
            <person name="Loffler F."/>
        </authorList>
    </citation>
    <scope>NUCLEOTIDE SEQUENCE</scope>
</reference>
<dbReference type="InterPro" id="IPR009080">
    <property type="entry name" value="tRNAsynth_Ia_anticodon-bd"/>
</dbReference>
<dbReference type="Gene3D" id="1.20.120.1910">
    <property type="entry name" value="Cysteine-tRNA ligase, C-terminal anti-codon recognition domain"/>
    <property type="match status" value="1"/>
</dbReference>
<dbReference type="GO" id="GO:0005524">
    <property type="term" value="F:ATP binding"/>
    <property type="evidence" value="ECO:0007669"/>
    <property type="project" value="InterPro"/>
</dbReference>
<dbReference type="AlphaFoldDB" id="A0A645J1C4"/>
<evidence type="ECO:0000313" key="2">
    <source>
        <dbReference type="EMBL" id="MPN57391.1"/>
    </source>
</evidence>
<dbReference type="GO" id="GO:0004817">
    <property type="term" value="F:cysteine-tRNA ligase activity"/>
    <property type="evidence" value="ECO:0007669"/>
    <property type="project" value="UniProtKB-EC"/>
</dbReference>
<sequence>MEILLSVRLKARQKKDWEMADFIRDQLKDVGIVLEDTPQGARWTIKG</sequence>
<dbReference type="GO" id="GO:0006418">
    <property type="term" value="P:tRNA aminoacylation for protein translation"/>
    <property type="evidence" value="ECO:0007669"/>
    <property type="project" value="InterPro"/>
</dbReference>
<name>A0A645J1C4_9ZZZZ</name>
<gene>
    <name evidence="2" type="primary">cysS_55</name>
    <name evidence="2" type="ORF">SDC9_205085</name>
</gene>
<dbReference type="SUPFAM" id="SSF47323">
    <property type="entry name" value="Anticodon-binding domain of a subclass of class I aminoacyl-tRNA synthetases"/>
    <property type="match status" value="1"/>
</dbReference>
<protein>
    <submittedName>
        <fullName evidence="2">Cysteine--tRNA ligase</fullName>
        <ecNumber evidence="2">6.1.1.16</ecNumber>
    </submittedName>
</protein>
<comment type="caution">
    <text evidence="2">The sequence shown here is derived from an EMBL/GenBank/DDBJ whole genome shotgun (WGS) entry which is preliminary data.</text>
</comment>
<proteinExistence type="predicted"/>
<keyword evidence="2" id="KW-0436">Ligase</keyword>
<dbReference type="EC" id="6.1.1.16" evidence="2"/>
<organism evidence="2">
    <name type="scientific">bioreactor metagenome</name>
    <dbReference type="NCBI Taxonomy" id="1076179"/>
    <lineage>
        <taxon>unclassified sequences</taxon>
        <taxon>metagenomes</taxon>
        <taxon>ecological metagenomes</taxon>
    </lineage>
</organism>
<dbReference type="Pfam" id="PF23493">
    <property type="entry name" value="CysS_C"/>
    <property type="match status" value="1"/>
</dbReference>
<dbReference type="EMBL" id="VSSQ01128858">
    <property type="protein sequence ID" value="MPN57391.1"/>
    <property type="molecule type" value="Genomic_DNA"/>
</dbReference>
<accession>A0A645J1C4</accession>
<dbReference type="InterPro" id="IPR056411">
    <property type="entry name" value="CysS_C"/>
</dbReference>
<evidence type="ECO:0000259" key="1">
    <source>
        <dbReference type="Pfam" id="PF23493"/>
    </source>
</evidence>